<dbReference type="Proteomes" id="UP000680638">
    <property type="component" value="Unassembled WGS sequence"/>
</dbReference>
<feature type="region of interest" description="Disordered" evidence="1">
    <location>
        <begin position="105"/>
        <end position="142"/>
    </location>
</feature>
<accession>A0ABQ4LVV3</accession>
<organism evidence="4 5">
    <name type="scientific">Paenibacillus cookii</name>
    <dbReference type="NCBI Taxonomy" id="157839"/>
    <lineage>
        <taxon>Bacteria</taxon>
        <taxon>Bacillati</taxon>
        <taxon>Bacillota</taxon>
        <taxon>Bacilli</taxon>
        <taxon>Bacillales</taxon>
        <taxon>Paenibacillaceae</taxon>
        <taxon>Paenibacillus</taxon>
    </lineage>
</organism>
<name>A0ABQ4LVV3_9BACL</name>
<dbReference type="InterPro" id="IPR013099">
    <property type="entry name" value="K_chnl_dom"/>
</dbReference>
<protein>
    <recommendedName>
        <fullName evidence="3">Potassium channel domain-containing protein</fullName>
    </recommendedName>
</protein>
<evidence type="ECO:0000256" key="2">
    <source>
        <dbReference type="SAM" id="Phobius"/>
    </source>
</evidence>
<reference evidence="4 5" key="1">
    <citation type="submission" date="2021-03" db="EMBL/GenBank/DDBJ databases">
        <title>Antimicrobial resistance genes in bacteria isolated from Japanese honey, and their potential for conferring macrolide and lincosamide resistance in the American foulbrood pathogen Paenibacillus larvae.</title>
        <authorList>
            <person name="Okamoto M."/>
            <person name="Kumagai M."/>
            <person name="Kanamori H."/>
            <person name="Takamatsu D."/>
        </authorList>
    </citation>
    <scope>NUCLEOTIDE SEQUENCE [LARGE SCALE GENOMIC DNA]</scope>
    <source>
        <strain evidence="4 5">J21TS3</strain>
    </source>
</reference>
<dbReference type="Gene3D" id="1.10.287.70">
    <property type="match status" value="1"/>
</dbReference>
<feature type="transmembrane region" description="Helical" evidence="2">
    <location>
        <begin position="24"/>
        <end position="42"/>
    </location>
</feature>
<feature type="transmembrane region" description="Helical" evidence="2">
    <location>
        <begin position="78"/>
        <end position="100"/>
    </location>
</feature>
<feature type="domain" description="Potassium channel" evidence="3">
    <location>
        <begin position="30"/>
        <end position="99"/>
    </location>
</feature>
<dbReference type="Pfam" id="PF07885">
    <property type="entry name" value="Ion_trans_2"/>
    <property type="match status" value="1"/>
</dbReference>
<evidence type="ECO:0000256" key="1">
    <source>
        <dbReference type="SAM" id="MobiDB-lite"/>
    </source>
</evidence>
<evidence type="ECO:0000259" key="3">
    <source>
        <dbReference type="Pfam" id="PF07885"/>
    </source>
</evidence>
<dbReference type="RefSeq" id="WP_212949644.1">
    <property type="nucleotide sequence ID" value="NZ_BORW01000009.1"/>
</dbReference>
<sequence length="142" mass="15889">MISFVLTLKRLLSGLFHVFHHKRFRVLFVVTLFMLLSGTIFYTREEGLPILDALYFCIATLSTSGHPTFVPQTPFGKIFTMLYIVVGTGLFMGLMSYIAYGVVKSSQREDEEERIQRNGGTKSTGRGKRQGGSDAEADPDRG</sequence>
<evidence type="ECO:0000313" key="4">
    <source>
        <dbReference type="EMBL" id="GIO67416.1"/>
    </source>
</evidence>
<evidence type="ECO:0000313" key="5">
    <source>
        <dbReference type="Proteomes" id="UP000680638"/>
    </source>
</evidence>
<keyword evidence="5" id="KW-1185">Reference proteome</keyword>
<keyword evidence="2" id="KW-0472">Membrane</keyword>
<comment type="caution">
    <text evidence="4">The sequence shown here is derived from an EMBL/GenBank/DDBJ whole genome shotgun (WGS) entry which is preliminary data.</text>
</comment>
<keyword evidence="2" id="KW-1133">Transmembrane helix</keyword>
<keyword evidence="2" id="KW-0812">Transmembrane</keyword>
<gene>
    <name evidence="4" type="ORF">J21TS3_22370</name>
</gene>
<proteinExistence type="predicted"/>
<dbReference type="SUPFAM" id="SSF81324">
    <property type="entry name" value="Voltage-gated potassium channels"/>
    <property type="match status" value="1"/>
</dbReference>
<dbReference type="EMBL" id="BORW01000009">
    <property type="protein sequence ID" value="GIO67416.1"/>
    <property type="molecule type" value="Genomic_DNA"/>
</dbReference>